<dbReference type="AlphaFoldDB" id="A0A8S1LBC1"/>
<comment type="caution">
    <text evidence="1">The sequence shown here is derived from an EMBL/GenBank/DDBJ whole genome shotgun (WGS) entry which is preliminary data.</text>
</comment>
<reference evidence="1" key="1">
    <citation type="submission" date="2021-01" db="EMBL/GenBank/DDBJ databases">
        <authorList>
            <consortium name="Genoscope - CEA"/>
            <person name="William W."/>
        </authorList>
    </citation>
    <scope>NUCLEOTIDE SEQUENCE</scope>
</reference>
<protein>
    <submittedName>
        <fullName evidence="1">Uncharacterized protein</fullName>
    </submittedName>
</protein>
<keyword evidence="2" id="KW-1185">Reference proteome</keyword>
<evidence type="ECO:0000313" key="2">
    <source>
        <dbReference type="Proteomes" id="UP000688137"/>
    </source>
</evidence>
<dbReference type="Proteomes" id="UP000688137">
    <property type="component" value="Unassembled WGS sequence"/>
</dbReference>
<name>A0A8S1LBC1_PARPR</name>
<organism evidence="1 2">
    <name type="scientific">Paramecium primaurelia</name>
    <dbReference type="NCBI Taxonomy" id="5886"/>
    <lineage>
        <taxon>Eukaryota</taxon>
        <taxon>Sar</taxon>
        <taxon>Alveolata</taxon>
        <taxon>Ciliophora</taxon>
        <taxon>Intramacronucleata</taxon>
        <taxon>Oligohymenophorea</taxon>
        <taxon>Peniculida</taxon>
        <taxon>Parameciidae</taxon>
        <taxon>Paramecium</taxon>
    </lineage>
</organism>
<proteinExistence type="predicted"/>
<gene>
    <name evidence="1" type="ORF">PPRIM_AZ9-3.1.T0340019</name>
</gene>
<evidence type="ECO:0000313" key="1">
    <source>
        <dbReference type="EMBL" id="CAD8062843.1"/>
    </source>
</evidence>
<sequence length="133" mass="15838">MIKNIDKMKIQRCYHQQSYSINQYNTLLKSYVFNFSVDMSHFIRLGKTLRKQGYSAVYQGFFLSSSQTTSYLRIDFLVHNQLKDFVPIKSDQILMKLAQQQKLRRFKQLIQLNLNIQLIQYMGRIQINVFQGA</sequence>
<dbReference type="EMBL" id="CAJJDM010000033">
    <property type="protein sequence ID" value="CAD8062843.1"/>
    <property type="molecule type" value="Genomic_DNA"/>
</dbReference>
<accession>A0A8S1LBC1</accession>